<protein>
    <recommendedName>
        <fullName evidence="4">HMG box domain-containing protein</fullName>
    </recommendedName>
</protein>
<gene>
    <name evidence="2" type="ORF">V865_002586</name>
</gene>
<dbReference type="RefSeq" id="XP_066082483.1">
    <property type="nucleotide sequence ID" value="XM_066226386.1"/>
</dbReference>
<feature type="region of interest" description="Disordered" evidence="1">
    <location>
        <begin position="1"/>
        <end position="54"/>
    </location>
</feature>
<reference evidence="2 3" key="1">
    <citation type="submission" date="2024-01" db="EMBL/GenBank/DDBJ databases">
        <title>Comparative genomics of Cryptococcus and Kwoniella reveals pathogenesis evolution and contrasting modes of karyotype evolution via chromosome fusion or intercentromeric recombination.</title>
        <authorList>
            <person name="Coelho M.A."/>
            <person name="David-Palma M."/>
            <person name="Shea T."/>
            <person name="Bowers K."/>
            <person name="McGinley-Smith S."/>
            <person name="Mohammad A.W."/>
            <person name="Gnirke A."/>
            <person name="Yurkov A.M."/>
            <person name="Nowrousian M."/>
            <person name="Sun S."/>
            <person name="Cuomo C.A."/>
            <person name="Heitman J."/>
        </authorList>
    </citation>
    <scope>NUCLEOTIDE SEQUENCE [LARGE SCALE GENOMIC DNA]</scope>
    <source>
        <strain evidence="2 3">PYCC6329</strain>
    </source>
</reference>
<evidence type="ECO:0000313" key="2">
    <source>
        <dbReference type="EMBL" id="WWD04516.1"/>
    </source>
</evidence>
<feature type="compositionally biased region" description="Polar residues" evidence="1">
    <location>
        <begin position="70"/>
        <end position="93"/>
    </location>
</feature>
<accession>A0AAX4KDV1</accession>
<evidence type="ECO:0000313" key="3">
    <source>
        <dbReference type="Proteomes" id="UP001358614"/>
    </source>
</evidence>
<dbReference type="EMBL" id="CP144089">
    <property type="protein sequence ID" value="WWD04516.1"/>
    <property type="molecule type" value="Genomic_DNA"/>
</dbReference>
<dbReference type="Proteomes" id="UP001358614">
    <property type="component" value="Chromosome 1"/>
</dbReference>
<feature type="region of interest" description="Disordered" evidence="1">
    <location>
        <begin position="70"/>
        <end position="107"/>
    </location>
</feature>
<dbReference type="GeneID" id="91101390"/>
<dbReference type="KEGG" id="ker:91101390"/>
<keyword evidence="3" id="KW-1185">Reference proteome</keyword>
<evidence type="ECO:0008006" key="4">
    <source>
        <dbReference type="Google" id="ProtNLM"/>
    </source>
</evidence>
<sequence>MFSSKNKIPQGPNGLQPSSTGLPTSLASSSGNHNTMTKPPALPLDQLNLPMPDYLATDKTQGQAKNVNWSNRATNGMSSHSQGQGLSNHSQAQGLGGGGSGGGGGGGEYPNTWGWGYDKKKPSLIRRLFGKKIEWDESMYGYPDKGIKKGYDVSRPLPIISDPPTEEMALPTTMPNPYKMPRFVPNYPENFDYLPRSYQKMIFKENQEREREWNRKSKEQEKLYKISMKAWEKSEKERMKYEKKLMKEQEKEALWQFRHPTQPDPAKMKYIKPTYPVRKPPTGNGSTPGQYNAPELDRNNPYNFMLLPATEFGVRRPFNPMIGGEEKWPNMSRTMTHAILDMNSEEQLHAYHASLLHSPNW</sequence>
<dbReference type="AlphaFoldDB" id="A0AAX4KDV1"/>
<evidence type="ECO:0000256" key="1">
    <source>
        <dbReference type="SAM" id="MobiDB-lite"/>
    </source>
</evidence>
<feature type="compositionally biased region" description="Polar residues" evidence="1">
    <location>
        <begin position="1"/>
        <end position="37"/>
    </location>
</feature>
<feature type="compositionally biased region" description="Gly residues" evidence="1">
    <location>
        <begin position="94"/>
        <end position="107"/>
    </location>
</feature>
<proteinExistence type="predicted"/>
<organism evidence="2 3">
    <name type="scientific">Kwoniella europaea PYCC6329</name>
    <dbReference type="NCBI Taxonomy" id="1423913"/>
    <lineage>
        <taxon>Eukaryota</taxon>
        <taxon>Fungi</taxon>
        <taxon>Dikarya</taxon>
        <taxon>Basidiomycota</taxon>
        <taxon>Agaricomycotina</taxon>
        <taxon>Tremellomycetes</taxon>
        <taxon>Tremellales</taxon>
        <taxon>Cryptococcaceae</taxon>
        <taxon>Kwoniella</taxon>
    </lineage>
</organism>
<name>A0AAX4KDV1_9TREE</name>